<dbReference type="STRING" id="1798653.A3G64_00840"/>
<evidence type="ECO:0000313" key="2">
    <source>
        <dbReference type="EMBL" id="OGZ01455.1"/>
    </source>
</evidence>
<protein>
    <submittedName>
        <fullName evidence="2">RS21-C6 protein</fullName>
    </submittedName>
</protein>
<comment type="caution">
    <text evidence="2">The sequence shown here is derived from an EMBL/GenBank/DDBJ whole genome shotgun (WGS) entry which is preliminary data.</text>
</comment>
<dbReference type="InterPro" id="IPR011411">
    <property type="entry name" value="MazG-related_YvdC"/>
</dbReference>
<sequence length="108" mass="12718">MADLKKNPTLKDLQAHIKKLCEEKGWHHDNPETKFLLFVEEVGELAKAMRIKKGLYGEKAKKRQKSFELEEEFADVLNYLLDLANHYGVDLEAAYRTKNKINEKRVWE</sequence>
<dbReference type="PIRSF" id="PIRSF036521">
    <property type="entry name" value="UCP036521_pph"/>
    <property type="match status" value="1"/>
</dbReference>
<dbReference type="InterPro" id="IPR004518">
    <property type="entry name" value="MazG-like_dom"/>
</dbReference>
<name>A0A1G2CJ96_9BACT</name>
<feature type="domain" description="NTP pyrophosphohydrolase MazG-like" evidence="1">
    <location>
        <begin position="31"/>
        <end position="103"/>
    </location>
</feature>
<dbReference type="SUPFAM" id="SSF101386">
    <property type="entry name" value="all-alpha NTP pyrophosphatases"/>
    <property type="match status" value="1"/>
</dbReference>
<dbReference type="Gene3D" id="1.10.287.1080">
    <property type="entry name" value="MazG-like"/>
    <property type="match status" value="1"/>
</dbReference>
<dbReference type="Proteomes" id="UP000179281">
    <property type="component" value="Unassembled WGS sequence"/>
</dbReference>
<dbReference type="PANTHER" id="PTHR42702">
    <property type="entry name" value="NUCLEOTIDE PYROPHOSPHOHYDROLASE"/>
    <property type="match status" value="1"/>
</dbReference>
<evidence type="ECO:0000313" key="3">
    <source>
        <dbReference type="Proteomes" id="UP000179281"/>
    </source>
</evidence>
<evidence type="ECO:0000259" key="1">
    <source>
        <dbReference type="Pfam" id="PF03819"/>
    </source>
</evidence>
<organism evidence="2 3">
    <name type="scientific">Candidatus Liptonbacteria bacterium RIFCSPLOWO2_12_FULL_60_15</name>
    <dbReference type="NCBI Taxonomy" id="1798653"/>
    <lineage>
        <taxon>Bacteria</taxon>
        <taxon>Candidatus Liptoniibacteriota</taxon>
    </lineage>
</organism>
<gene>
    <name evidence="2" type="ORF">A3G64_00840</name>
</gene>
<dbReference type="PANTHER" id="PTHR42702:SF1">
    <property type="entry name" value="REGULATORY PROTEIN FOR BETA-LACTAMASE"/>
    <property type="match status" value="1"/>
</dbReference>
<accession>A0A1G2CJ96</accession>
<reference evidence="2 3" key="1">
    <citation type="journal article" date="2016" name="Nat. Commun.">
        <title>Thousands of microbial genomes shed light on interconnected biogeochemical processes in an aquifer system.</title>
        <authorList>
            <person name="Anantharaman K."/>
            <person name="Brown C.T."/>
            <person name="Hug L.A."/>
            <person name="Sharon I."/>
            <person name="Castelle C.J."/>
            <person name="Probst A.J."/>
            <person name="Thomas B.C."/>
            <person name="Singh A."/>
            <person name="Wilkins M.J."/>
            <person name="Karaoz U."/>
            <person name="Brodie E.L."/>
            <person name="Williams K.H."/>
            <person name="Hubbard S.S."/>
            <person name="Banfield J.F."/>
        </authorList>
    </citation>
    <scope>NUCLEOTIDE SEQUENCE [LARGE SCALE GENOMIC DNA]</scope>
</reference>
<dbReference type="AlphaFoldDB" id="A0A1G2CJ96"/>
<proteinExistence type="predicted"/>
<dbReference type="Pfam" id="PF03819">
    <property type="entry name" value="MazG"/>
    <property type="match status" value="1"/>
</dbReference>
<dbReference type="EMBL" id="MHLD01000045">
    <property type="protein sequence ID" value="OGZ01455.1"/>
    <property type="molecule type" value="Genomic_DNA"/>
</dbReference>